<sequence>MLTGAMTRGKVRKMIVSDASLFFSSQAFSRVFRLLAKCFLIMKRAAEPRNWTSTPVGAATPRSAIGLSNRQNLQRNLHERVLTRAPPPFFDDVAHSDDFVTGRPSTSTIHSSLTHVANSAQFRTPTLPKKQLCGRALGNTNLLKEFTRMIRETPRLHVVKRSGVNRMGILEQDPDVDLLLSKLCLECVFVEPASEQTSVANKIFLSRSLSQVYLNYMISASQELRVVDIGSVDAISRGNPSSDCSLMSSEVYKIPCADATFLQSDGMTVVHEFDSSISLYAGKNKVAVLCGIMPLPTPSYFRLFPCIDDSFTMLKDKSLYQIQLPPAFEWPSVGNLMRGVLRLLPLPFSQHVYGEWRASPLSSKTAPTRLQNDVRLQGSSMENALQNALKFLVAQVGISVNDEREKVEEDSPEVGGKQRRPRRAPKEVWDRMSEFLGSKTDVKMRHSPVGSSRPKSIRTVVDVAAPSVGLARQLFYALHDHLMECILHTSQHRTISVSIPYIYALAKTIGEKEYVKLYEEEFSSAITSVTVNEGIPEEVFGEGSIPPFCVLESLKKVVRKCCLHNIPLGNASSKALKVLVVTAVLVGTLKTGTELIRWLSGAWRKRLALDISQSKKVSAIIGTDAPSCQKANDLLNLFGITSNEINNYPASIRLILLKLKTDAATEMREFTLADCGFPSEAEVARIARLRWPKDSRMKNAEAMLDSFKPVLIAMNIIAPNDEANQKEHQDNFLLCTSLRYFTQSFGRAFFELRTEVPSLLKPLEVPPLALGGKVYPTRVTCDSVNTETFRLHQDWAEFYNGVAVALKVGSVDVLKLDSEWMTMSLHLQSSLPSAPCGMALGFGLNGHLANINLYGAHELLCSLDRMRSVGLLLGLAASKFASCDAQIHKILVSHLPFLMGATMLEVKVDRLVQTASISALGLLFANSGNTTLANKLINEIGRSPTAEEEPAYDRASYKLSAGFSIGLIMLGKGNEIMSSRLPFKQPIPSLTERLLTMMQGGPRDQCVFLSQPTPVLTADLSTVPPPPRSNHVKEGNKMNVHLVSQPATIALGLTFMRTGNEYVAERVGLPDSITALEQIRPDFVFSRVLSHALIMWNDIQPTESWLIKQVPNAVLRYMESTMDWNSENGIMHDEDDPLWDEIVDRQTLSQVYLYSICGALFAAALKFCSQGSDSDEQKDLILLLEKYIKIVLPHNSDKHRNLERVSRFAGESVVSVVSSSLLCSMAMVMAGSGDSETLRHARFLRMHDRIDQWLESTRKHHEQLAVHQAIGMLFMGKGRYCFKDDPLSVALLVVSFFPVLAQNIADNVHYHQPLRFLWVLAVEPRLIVPVQSLNGEVVQCDIIINIKISNSKYKKYVKTAPCLLPPLHKIASIEIGGGKYEMKRIELNTPEDLKTFEKILSVGYGRVELRRFDTILGEFEKEGRVLSPELKLDLDKVIFGVTHPREQRFRFTDRSFNDVVNELDLGSLLMSNSQNYPLLQQNFNCLKEEITNSSQSLIGVEARGLELTAEVVKNWEGEYPLSFQVSQLSKHFRNASIF</sequence>
<dbReference type="InterPro" id="IPR024990">
    <property type="entry name" value="Apc1"/>
</dbReference>
<dbReference type="InterPro" id="IPR011989">
    <property type="entry name" value="ARM-like"/>
</dbReference>
<dbReference type="GO" id="GO:0051301">
    <property type="term" value="P:cell division"/>
    <property type="evidence" value="ECO:0007669"/>
    <property type="project" value="UniProtKB-KW"/>
</dbReference>
<evidence type="ECO:0000256" key="1">
    <source>
        <dbReference type="ARBA" id="ARBA00010547"/>
    </source>
</evidence>
<dbReference type="GO" id="GO:0005680">
    <property type="term" value="C:anaphase-promoting complex"/>
    <property type="evidence" value="ECO:0007669"/>
    <property type="project" value="InterPro"/>
</dbReference>
<evidence type="ECO:0000313" key="7">
    <source>
        <dbReference type="Proteomes" id="UP000835052"/>
    </source>
</evidence>
<evidence type="ECO:0000313" key="6">
    <source>
        <dbReference type="EMBL" id="CAD6192547.1"/>
    </source>
</evidence>
<dbReference type="PANTHER" id="PTHR12827:SF3">
    <property type="entry name" value="ANAPHASE-PROMOTING COMPLEX SUBUNIT 1"/>
    <property type="match status" value="1"/>
</dbReference>
<keyword evidence="4" id="KW-0131">Cell cycle</keyword>
<evidence type="ECO:0000256" key="2">
    <source>
        <dbReference type="ARBA" id="ARBA00022618"/>
    </source>
</evidence>
<organism evidence="6 7">
    <name type="scientific">Caenorhabditis auriculariae</name>
    <dbReference type="NCBI Taxonomy" id="2777116"/>
    <lineage>
        <taxon>Eukaryota</taxon>
        <taxon>Metazoa</taxon>
        <taxon>Ecdysozoa</taxon>
        <taxon>Nematoda</taxon>
        <taxon>Chromadorea</taxon>
        <taxon>Rhabditida</taxon>
        <taxon>Rhabditina</taxon>
        <taxon>Rhabditomorpha</taxon>
        <taxon>Rhabditoidea</taxon>
        <taxon>Rhabditidae</taxon>
        <taxon>Peloderinae</taxon>
        <taxon>Caenorhabditis</taxon>
    </lineage>
</organism>
<protein>
    <recommendedName>
        <fullName evidence="8">Anaphase-promoting complex subunit 1</fullName>
    </recommendedName>
</protein>
<dbReference type="GO" id="GO:0060090">
    <property type="term" value="F:molecular adaptor activity"/>
    <property type="evidence" value="ECO:0007669"/>
    <property type="project" value="TreeGrafter"/>
</dbReference>
<dbReference type="PANTHER" id="PTHR12827">
    <property type="entry name" value="MEIOTIC CHECKPOINT REGULATOR TSG24 FAMILY MEMBER"/>
    <property type="match status" value="1"/>
</dbReference>
<dbReference type="Gene3D" id="1.25.10.10">
    <property type="entry name" value="Leucine-rich Repeat Variant"/>
    <property type="match status" value="1"/>
</dbReference>
<comment type="similarity">
    <text evidence="1">Belongs to the APC1 family.</text>
</comment>
<dbReference type="GO" id="GO:0070979">
    <property type="term" value="P:protein K11-linked ubiquitination"/>
    <property type="evidence" value="ECO:0007669"/>
    <property type="project" value="TreeGrafter"/>
</dbReference>
<evidence type="ECO:0008006" key="8">
    <source>
        <dbReference type="Google" id="ProtNLM"/>
    </source>
</evidence>
<proteinExistence type="inferred from homology"/>
<feature type="region of interest" description="Disordered" evidence="5">
    <location>
        <begin position="403"/>
        <end position="424"/>
    </location>
</feature>
<comment type="caution">
    <text evidence="6">The sequence shown here is derived from an EMBL/GenBank/DDBJ whole genome shotgun (WGS) entry which is preliminary data.</text>
</comment>
<dbReference type="EMBL" id="CAJGYM010000028">
    <property type="protein sequence ID" value="CAD6192547.1"/>
    <property type="molecule type" value="Genomic_DNA"/>
</dbReference>
<evidence type="ECO:0000256" key="4">
    <source>
        <dbReference type="ARBA" id="ARBA00023306"/>
    </source>
</evidence>
<accession>A0A8S1HB31</accession>
<dbReference type="GO" id="GO:0007091">
    <property type="term" value="P:metaphase/anaphase transition of mitotic cell cycle"/>
    <property type="evidence" value="ECO:0007669"/>
    <property type="project" value="TreeGrafter"/>
</dbReference>
<evidence type="ECO:0000256" key="3">
    <source>
        <dbReference type="ARBA" id="ARBA00022776"/>
    </source>
</evidence>
<keyword evidence="2" id="KW-0132">Cell division</keyword>
<keyword evidence="3" id="KW-0498">Mitosis</keyword>
<evidence type="ECO:0000256" key="5">
    <source>
        <dbReference type="SAM" id="MobiDB-lite"/>
    </source>
</evidence>
<name>A0A8S1HB31_9PELO</name>
<dbReference type="Proteomes" id="UP000835052">
    <property type="component" value="Unassembled WGS sequence"/>
</dbReference>
<keyword evidence="7" id="KW-1185">Reference proteome</keyword>
<gene>
    <name evidence="6" type="ORF">CAUJ_LOCUS8466</name>
</gene>
<dbReference type="GO" id="GO:0031145">
    <property type="term" value="P:anaphase-promoting complex-dependent catabolic process"/>
    <property type="evidence" value="ECO:0007669"/>
    <property type="project" value="TreeGrafter"/>
</dbReference>
<dbReference type="OrthoDB" id="26401at2759"/>
<reference evidence="6" key="1">
    <citation type="submission" date="2020-10" db="EMBL/GenBank/DDBJ databases">
        <authorList>
            <person name="Kikuchi T."/>
        </authorList>
    </citation>
    <scope>NUCLEOTIDE SEQUENCE</scope>
    <source>
        <strain evidence="6">NKZ352</strain>
    </source>
</reference>